<feature type="compositionally biased region" description="Basic and acidic residues" evidence="6">
    <location>
        <begin position="1"/>
        <end position="16"/>
    </location>
</feature>
<evidence type="ECO:0000313" key="8">
    <source>
        <dbReference type="EMBL" id="CAD8076852.1"/>
    </source>
</evidence>
<keyword evidence="9" id="KW-1185">Reference proteome</keyword>
<keyword evidence="2" id="KW-0645">Protease</keyword>
<keyword evidence="3" id="KW-0378">Hydrolase</keyword>
<protein>
    <recommendedName>
        <fullName evidence="7">Calpain catalytic domain-containing protein</fullName>
    </recommendedName>
</protein>
<dbReference type="InterPro" id="IPR001300">
    <property type="entry name" value="Peptidase_C2_calpain_cat"/>
</dbReference>
<dbReference type="PROSITE" id="PS50203">
    <property type="entry name" value="CALPAIN_CAT"/>
    <property type="match status" value="1"/>
</dbReference>
<dbReference type="EMBL" id="CAJJDN010000035">
    <property type="protein sequence ID" value="CAD8076852.1"/>
    <property type="molecule type" value="Genomic_DNA"/>
</dbReference>
<dbReference type="SMART" id="SM00230">
    <property type="entry name" value="CysPc"/>
    <property type="match status" value="1"/>
</dbReference>
<feature type="domain" description="Calpain catalytic" evidence="7">
    <location>
        <begin position="100"/>
        <end position="209"/>
    </location>
</feature>
<dbReference type="GO" id="GO:0006508">
    <property type="term" value="P:proteolysis"/>
    <property type="evidence" value="ECO:0007669"/>
    <property type="project" value="UniProtKB-KW"/>
</dbReference>
<dbReference type="OrthoDB" id="295903at2759"/>
<feature type="region of interest" description="Disordered" evidence="6">
    <location>
        <begin position="1"/>
        <end position="33"/>
    </location>
</feature>
<name>A0A8S1MDY9_9CILI</name>
<evidence type="ECO:0000256" key="5">
    <source>
        <dbReference type="PROSITE-ProRule" id="PRU00239"/>
    </source>
</evidence>
<evidence type="ECO:0000256" key="3">
    <source>
        <dbReference type="ARBA" id="ARBA00022801"/>
    </source>
</evidence>
<dbReference type="PANTHER" id="PTHR10183:SF379">
    <property type="entry name" value="CALPAIN-5"/>
    <property type="match status" value="1"/>
</dbReference>
<organism evidence="8 9">
    <name type="scientific">Paramecium sonneborni</name>
    <dbReference type="NCBI Taxonomy" id="65129"/>
    <lineage>
        <taxon>Eukaryota</taxon>
        <taxon>Sar</taxon>
        <taxon>Alveolata</taxon>
        <taxon>Ciliophora</taxon>
        <taxon>Intramacronucleata</taxon>
        <taxon>Oligohymenophorea</taxon>
        <taxon>Peniculida</taxon>
        <taxon>Parameciidae</taxon>
        <taxon>Paramecium</taxon>
    </lineage>
</organism>
<gene>
    <name evidence="8" type="ORF">PSON_ATCC_30995.1.T0350201</name>
</gene>
<dbReference type="Proteomes" id="UP000692954">
    <property type="component" value="Unassembled WGS sequence"/>
</dbReference>
<feature type="compositionally biased region" description="Low complexity" evidence="6">
    <location>
        <begin position="17"/>
        <end position="33"/>
    </location>
</feature>
<keyword evidence="4" id="KW-0788">Thiol protease</keyword>
<comment type="caution">
    <text evidence="5">Lacks conserved residue(s) required for the propagation of feature annotation.</text>
</comment>
<dbReference type="InterPro" id="IPR022684">
    <property type="entry name" value="Calpain_cysteine_protease"/>
</dbReference>
<evidence type="ECO:0000259" key="7">
    <source>
        <dbReference type="PROSITE" id="PS50203"/>
    </source>
</evidence>
<comment type="similarity">
    <text evidence="1">Belongs to the peptidase C2 family.</text>
</comment>
<dbReference type="GO" id="GO:0004198">
    <property type="term" value="F:calcium-dependent cysteine-type endopeptidase activity"/>
    <property type="evidence" value="ECO:0007669"/>
    <property type="project" value="InterPro"/>
</dbReference>
<evidence type="ECO:0000256" key="4">
    <source>
        <dbReference type="ARBA" id="ARBA00022807"/>
    </source>
</evidence>
<evidence type="ECO:0000256" key="1">
    <source>
        <dbReference type="ARBA" id="ARBA00007623"/>
    </source>
</evidence>
<dbReference type="Pfam" id="PF00648">
    <property type="entry name" value="Peptidase_C2"/>
    <property type="match status" value="1"/>
</dbReference>
<evidence type="ECO:0000256" key="2">
    <source>
        <dbReference type="ARBA" id="ARBA00022670"/>
    </source>
</evidence>
<accession>A0A8S1MDY9</accession>
<sequence>MSNNNLDDKPKSEKSNQTKSLKSQQQSQQISQPSISLMERNLQKMRTLTQKLIAPNVLEGHSENIIDQLKQLILPQPSEDLIHIAETLEEAHNMQFISQPIQIIQGQLQDREFLNAMALIISHQQLFNTLYIIDEEQDRYIFKLYKKNQRYSVIIDPYVYFSGHLPKYSRSGYNSIWVSLLEKAMSIILGGYDQIVGISLRDSIRNLCGLDPEIIVYENPDNVNQKQLQQTLTLLQKNGSIVGFMQMTSIGFNKNQKAQSSFLPTLNQMYIFESISENKVKILNHFQVSSHEITIKDLTQNFNCIVIIKDFPDDFRGLFINVTTTTHGVPGNNQQWVNNPSYQIVVNTQNETQFIFRLSELENQDGITGLLLVNQRDVRTFNQNNVVFMTKQNIVQIGQKKQNYSCFSAKIKGFHTLFIFSTSKDPKLVLLEIFYAGRPSQIEFKFKSKPIIEYCVGEPQDSEGLRILRDILKDKDLIIGNFKNQILNNPNQAVSCKPYNDIVELDQELACIQENQLQEELLAINLEGKDPQETEIYDFNDYQLTDEGFQIILPDLIAEPVIKELRLRNNLLHDESILQLCYELDKSYHQELELLDVSQNQLTKKSNEVLNNLKKRLKNLQKIIQ</sequence>
<dbReference type="PANTHER" id="PTHR10183">
    <property type="entry name" value="CALPAIN"/>
    <property type="match status" value="1"/>
</dbReference>
<comment type="caution">
    <text evidence="8">The sequence shown here is derived from an EMBL/GenBank/DDBJ whole genome shotgun (WGS) entry which is preliminary data.</text>
</comment>
<proteinExistence type="inferred from homology"/>
<dbReference type="AlphaFoldDB" id="A0A8S1MDY9"/>
<evidence type="ECO:0000256" key="6">
    <source>
        <dbReference type="SAM" id="MobiDB-lite"/>
    </source>
</evidence>
<reference evidence="8" key="1">
    <citation type="submission" date="2021-01" db="EMBL/GenBank/DDBJ databases">
        <authorList>
            <consortium name="Genoscope - CEA"/>
            <person name="William W."/>
        </authorList>
    </citation>
    <scope>NUCLEOTIDE SEQUENCE</scope>
</reference>
<evidence type="ECO:0000313" key="9">
    <source>
        <dbReference type="Proteomes" id="UP000692954"/>
    </source>
</evidence>